<dbReference type="Gene3D" id="1.20.1550.10">
    <property type="entry name" value="DsbB-like"/>
    <property type="match status" value="1"/>
</dbReference>
<feature type="transmembrane region" description="Helical" evidence="5">
    <location>
        <begin position="79"/>
        <end position="98"/>
    </location>
</feature>
<gene>
    <name evidence="6" type="ORF">HNR39_002563</name>
</gene>
<accession>A0A840RVY2</accession>
<feature type="transmembrane region" description="Helical" evidence="5">
    <location>
        <begin position="21"/>
        <end position="41"/>
    </location>
</feature>
<reference evidence="6 7" key="1">
    <citation type="submission" date="2020-08" db="EMBL/GenBank/DDBJ databases">
        <title>Genomic Encyclopedia of Type Strains, Phase IV (KMG-IV): sequencing the most valuable type-strain genomes for metagenomic binning, comparative biology and taxonomic classification.</title>
        <authorList>
            <person name="Goeker M."/>
        </authorList>
    </citation>
    <scope>NUCLEOTIDE SEQUENCE [LARGE SCALE GENOMIC DNA]</scope>
    <source>
        <strain evidence="6 7">DSM 23240</strain>
    </source>
</reference>
<evidence type="ECO:0000256" key="2">
    <source>
        <dbReference type="ARBA" id="ARBA00022692"/>
    </source>
</evidence>
<keyword evidence="3 5" id="KW-1133">Transmembrane helix</keyword>
<evidence type="ECO:0000256" key="5">
    <source>
        <dbReference type="SAM" id="Phobius"/>
    </source>
</evidence>
<name>A0A840RVY2_9BURK</name>
<comment type="caution">
    <text evidence="6">The sequence shown here is derived from an EMBL/GenBank/DDBJ whole genome shotgun (WGS) entry which is preliminary data.</text>
</comment>
<organism evidence="6 7">
    <name type="scientific">Glaciimonas immobilis</name>
    <dbReference type="NCBI Taxonomy" id="728004"/>
    <lineage>
        <taxon>Bacteria</taxon>
        <taxon>Pseudomonadati</taxon>
        <taxon>Pseudomonadota</taxon>
        <taxon>Betaproteobacteria</taxon>
        <taxon>Burkholderiales</taxon>
        <taxon>Oxalobacteraceae</taxon>
        <taxon>Glaciimonas</taxon>
    </lineage>
</organism>
<evidence type="ECO:0000256" key="1">
    <source>
        <dbReference type="ARBA" id="ARBA00004141"/>
    </source>
</evidence>
<dbReference type="EMBL" id="JACHHQ010000005">
    <property type="protein sequence ID" value="MBB5200721.1"/>
    <property type="molecule type" value="Genomic_DNA"/>
</dbReference>
<protein>
    <submittedName>
        <fullName evidence="6">Disulfide bond formation protein DsbB</fullName>
    </submittedName>
</protein>
<sequence>MSQRSAETKSSTEKFPGVSDGLNILALYSISLALGIAFYYQLVLHELPCPLCLLQRVGLIAIGIGFMMNVRAGVRSTHYGVAMIGALLAGIIGIRQVFLHIVPGRTNGYGSEIWGVHFYTLTVLSAIAAVLFIAVMLMLKTWERPNKGKHIVHFLGKYAMLIFTALIIANLFSTILECAAGQCEGNPTYYLLLGR</sequence>
<feature type="transmembrane region" description="Helical" evidence="5">
    <location>
        <begin position="151"/>
        <end position="172"/>
    </location>
</feature>
<evidence type="ECO:0000256" key="3">
    <source>
        <dbReference type="ARBA" id="ARBA00022989"/>
    </source>
</evidence>
<dbReference type="GO" id="GO:0006457">
    <property type="term" value="P:protein folding"/>
    <property type="evidence" value="ECO:0007669"/>
    <property type="project" value="InterPro"/>
</dbReference>
<proteinExistence type="predicted"/>
<dbReference type="GO" id="GO:0015035">
    <property type="term" value="F:protein-disulfide reductase activity"/>
    <property type="evidence" value="ECO:0007669"/>
    <property type="project" value="InterPro"/>
</dbReference>
<feature type="transmembrane region" description="Helical" evidence="5">
    <location>
        <begin position="118"/>
        <end position="139"/>
    </location>
</feature>
<dbReference type="SUPFAM" id="SSF158442">
    <property type="entry name" value="DsbB-like"/>
    <property type="match status" value="1"/>
</dbReference>
<dbReference type="Proteomes" id="UP000571084">
    <property type="component" value="Unassembled WGS sequence"/>
</dbReference>
<keyword evidence="7" id="KW-1185">Reference proteome</keyword>
<keyword evidence="2 5" id="KW-0812">Transmembrane</keyword>
<dbReference type="AlphaFoldDB" id="A0A840RVY2"/>
<dbReference type="RefSeq" id="WP_168055813.1">
    <property type="nucleotide sequence ID" value="NZ_JAAOZT010000007.1"/>
</dbReference>
<comment type="subcellular location">
    <subcellularLocation>
        <location evidence="1">Membrane</location>
        <topology evidence="1">Multi-pass membrane protein</topology>
    </subcellularLocation>
</comment>
<evidence type="ECO:0000313" key="6">
    <source>
        <dbReference type="EMBL" id="MBB5200721.1"/>
    </source>
</evidence>
<dbReference type="Pfam" id="PF02600">
    <property type="entry name" value="DsbB"/>
    <property type="match status" value="1"/>
</dbReference>
<keyword evidence="4 5" id="KW-0472">Membrane</keyword>
<evidence type="ECO:0000313" key="7">
    <source>
        <dbReference type="Proteomes" id="UP000571084"/>
    </source>
</evidence>
<evidence type="ECO:0000256" key="4">
    <source>
        <dbReference type="ARBA" id="ARBA00023136"/>
    </source>
</evidence>
<feature type="transmembrane region" description="Helical" evidence="5">
    <location>
        <begin position="53"/>
        <end position="72"/>
    </location>
</feature>
<dbReference type="GO" id="GO:0016020">
    <property type="term" value="C:membrane"/>
    <property type="evidence" value="ECO:0007669"/>
    <property type="project" value="UniProtKB-SubCell"/>
</dbReference>
<dbReference type="InterPro" id="IPR023380">
    <property type="entry name" value="DsbB-like_sf"/>
</dbReference>
<dbReference type="InterPro" id="IPR003752">
    <property type="entry name" value="DiS_bond_form_DsbB/BdbC"/>
</dbReference>